<keyword evidence="5" id="KW-1003">Cell membrane</keyword>
<proteinExistence type="inferred from homology"/>
<dbReference type="PANTHER" id="PTHR31154:SF4">
    <property type="entry name" value="MEMBRANE TRANSPORTER PROTEIN"/>
    <property type="match status" value="1"/>
</dbReference>
<feature type="transmembrane region" description="Helical" evidence="5">
    <location>
        <begin position="255"/>
        <end position="273"/>
    </location>
</feature>
<sequence length="352" mass="37838">MPDPSSPAVTLGKKQLLPWFVWLLLFFGTWLAIVISGNHWQTLRDHYGIAVAMIFGSYCAGSTPMGGGTVGFPILTLLFHEPATLGRDFSFAIQSIGMTSASIFIACRRQPVEWPMLRWAVLGSLVGTPLGILFLAPHVPALVIKIVFAVVWCSFGVLHLYRLREITRHEGLAPGAHRFDRRAGLLIGLLAGATVASITGVGIDMVIYAVLVLLCQADLKIAIPTSVILMAANSLIGVATKELTTGLQPGVFENWLAAAPIVALGAPLGAFVVDRIGRTPTLFVVSLLCIIQFFWTVKDEWAALGLLGLTGALGGVLLFNLGFEVLHRIGNRFDRRGLRQNPTAQVAASPLP</sequence>
<comment type="caution">
    <text evidence="6">The sequence shown here is derived from an EMBL/GenBank/DDBJ whole genome shotgun (WGS) entry which is preliminary data.</text>
</comment>
<evidence type="ECO:0000256" key="3">
    <source>
        <dbReference type="ARBA" id="ARBA00022989"/>
    </source>
</evidence>
<gene>
    <name evidence="6" type="ORF">Hsar01_00196</name>
</gene>
<organism evidence="6 7">
    <name type="scientific">Haloferula sargassicola</name>
    <dbReference type="NCBI Taxonomy" id="490096"/>
    <lineage>
        <taxon>Bacteria</taxon>
        <taxon>Pseudomonadati</taxon>
        <taxon>Verrucomicrobiota</taxon>
        <taxon>Verrucomicrobiia</taxon>
        <taxon>Verrucomicrobiales</taxon>
        <taxon>Verrucomicrobiaceae</taxon>
        <taxon>Haloferula</taxon>
    </lineage>
</organism>
<dbReference type="RefSeq" id="WP_353565147.1">
    <property type="nucleotide sequence ID" value="NZ_BAABRI010000001.1"/>
</dbReference>
<evidence type="ECO:0000256" key="1">
    <source>
        <dbReference type="ARBA" id="ARBA00004141"/>
    </source>
</evidence>
<feature type="transmembrane region" description="Helical" evidence="5">
    <location>
        <begin position="303"/>
        <end position="326"/>
    </location>
</feature>
<keyword evidence="2 5" id="KW-0812">Transmembrane</keyword>
<feature type="transmembrane region" description="Helical" evidence="5">
    <location>
        <begin position="119"/>
        <end position="136"/>
    </location>
</feature>
<evidence type="ECO:0000313" key="7">
    <source>
        <dbReference type="Proteomes" id="UP001476282"/>
    </source>
</evidence>
<feature type="transmembrane region" description="Helical" evidence="5">
    <location>
        <begin position="89"/>
        <end position="107"/>
    </location>
</feature>
<reference evidence="6 7" key="1">
    <citation type="submission" date="2024-02" db="EMBL/GenBank/DDBJ databases">
        <title>Haloferula sargassicola NBRC 104335.</title>
        <authorList>
            <person name="Ichikawa N."/>
            <person name="Katano-Makiyama Y."/>
            <person name="Hidaka K."/>
        </authorList>
    </citation>
    <scope>NUCLEOTIDE SEQUENCE [LARGE SCALE GENOMIC DNA]</scope>
    <source>
        <strain evidence="6 7">NBRC 104335</strain>
    </source>
</reference>
<dbReference type="PANTHER" id="PTHR31154">
    <property type="entry name" value="MEMBRANE TRANSPORTER PROTEIN"/>
    <property type="match status" value="1"/>
</dbReference>
<keyword evidence="3 5" id="KW-1133">Transmembrane helix</keyword>
<feature type="transmembrane region" description="Helical" evidence="5">
    <location>
        <begin position="280"/>
        <end position="297"/>
    </location>
</feature>
<evidence type="ECO:0000256" key="4">
    <source>
        <dbReference type="ARBA" id="ARBA00023136"/>
    </source>
</evidence>
<dbReference type="Proteomes" id="UP001476282">
    <property type="component" value="Unassembled WGS sequence"/>
</dbReference>
<feature type="transmembrane region" description="Helical" evidence="5">
    <location>
        <begin position="16"/>
        <end position="35"/>
    </location>
</feature>
<comment type="similarity">
    <text evidence="5">Belongs to the 4-toluene sulfonate uptake permease (TSUP) (TC 2.A.102) family.</text>
</comment>
<evidence type="ECO:0000256" key="2">
    <source>
        <dbReference type="ARBA" id="ARBA00022692"/>
    </source>
</evidence>
<dbReference type="EMBL" id="BAABRI010000001">
    <property type="protein sequence ID" value="GAA5480991.1"/>
    <property type="molecule type" value="Genomic_DNA"/>
</dbReference>
<protein>
    <recommendedName>
        <fullName evidence="5">Probable membrane transporter protein</fullName>
    </recommendedName>
</protein>
<accession>A0ABP9UKX4</accession>
<dbReference type="Pfam" id="PF01925">
    <property type="entry name" value="TauE"/>
    <property type="match status" value="1"/>
</dbReference>
<evidence type="ECO:0000313" key="6">
    <source>
        <dbReference type="EMBL" id="GAA5480991.1"/>
    </source>
</evidence>
<name>A0ABP9UKX4_9BACT</name>
<comment type="subcellular location">
    <subcellularLocation>
        <location evidence="5">Cell membrane</location>
        <topology evidence="5">Multi-pass membrane protein</topology>
    </subcellularLocation>
    <subcellularLocation>
        <location evidence="1">Membrane</location>
        <topology evidence="1">Multi-pass membrane protein</topology>
    </subcellularLocation>
</comment>
<feature type="transmembrane region" description="Helical" evidence="5">
    <location>
        <begin position="47"/>
        <end position="69"/>
    </location>
</feature>
<evidence type="ECO:0000256" key="5">
    <source>
        <dbReference type="RuleBase" id="RU363041"/>
    </source>
</evidence>
<feature type="transmembrane region" description="Helical" evidence="5">
    <location>
        <begin position="142"/>
        <end position="163"/>
    </location>
</feature>
<feature type="transmembrane region" description="Helical" evidence="5">
    <location>
        <begin position="184"/>
        <end position="211"/>
    </location>
</feature>
<keyword evidence="4 5" id="KW-0472">Membrane</keyword>
<keyword evidence="7" id="KW-1185">Reference proteome</keyword>
<dbReference type="InterPro" id="IPR002781">
    <property type="entry name" value="TM_pro_TauE-like"/>
</dbReference>